<proteinExistence type="predicted"/>
<sequence length="28" mass="3254">MHFVLDVISLGIYSILFLGGCWSRRKEL</sequence>
<dbReference type="RefSeq" id="WP_119026756.1">
    <property type="nucleotide sequence ID" value="NZ_CAYSYE010000030.1"/>
</dbReference>
<evidence type="ECO:0000313" key="3">
    <source>
        <dbReference type="Proteomes" id="UP000294065"/>
    </source>
</evidence>
<dbReference type="NCBIfam" id="TIGR03501">
    <property type="entry name" value="GlyGly_CTERM"/>
    <property type="match status" value="1"/>
</dbReference>
<keyword evidence="1" id="KW-0812">Transmembrane</keyword>
<dbReference type="AlphaFoldDB" id="A0AAE8GDA2"/>
<feature type="transmembrane region" description="Helical" evidence="1">
    <location>
        <begin position="6"/>
        <end position="23"/>
    </location>
</feature>
<dbReference type="Proteomes" id="UP000294065">
    <property type="component" value="Unassembled WGS sequence"/>
</dbReference>
<keyword evidence="1" id="KW-1133">Transmembrane helix</keyword>
<dbReference type="EMBL" id="SGTH01000001">
    <property type="protein sequence ID" value="RZH32917.1"/>
    <property type="molecule type" value="Genomic_DNA"/>
</dbReference>
<comment type="caution">
    <text evidence="2">The sequence shown here is derived from an EMBL/GenBank/DDBJ whole genome shotgun (WGS) entry which is preliminary data.</text>
</comment>
<protein>
    <submittedName>
        <fullName evidence="2">GlyGly-CTERM sorting domain-containing protein</fullName>
    </submittedName>
</protein>
<evidence type="ECO:0000313" key="2">
    <source>
        <dbReference type="EMBL" id="RZH32917.1"/>
    </source>
</evidence>
<organism evidence="2 3">
    <name type="scientific">Acinetobacter pittii</name>
    <name type="common">Acinetobacter genomosp. 3</name>
    <dbReference type="NCBI Taxonomy" id="48296"/>
    <lineage>
        <taxon>Bacteria</taxon>
        <taxon>Pseudomonadati</taxon>
        <taxon>Pseudomonadota</taxon>
        <taxon>Gammaproteobacteria</taxon>
        <taxon>Moraxellales</taxon>
        <taxon>Moraxellaceae</taxon>
        <taxon>Acinetobacter</taxon>
        <taxon>Acinetobacter calcoaceticus/baumannii complex</taxon>
    </lineage>
</organism>
<dbReference type="InterPro" id="IPR020008">
    <property type="entry name" value="GlyGly_CTERM"/>
</dbReference>
<keyword evidence="1" id="KW-0472">Membrane</keyword>
<evidence type="ECO:0000256" key="1">
    <source>
        <dbReference type="SAM" id="Phobius"/>
    </source>
</evidence>
<reference evidence="2 3" key="1">
    <citation type="submission" date="2019-02" db="EMBL/GenBank/DDBJ databases">
        <title>The Batch Genome Submission of Acinetobacter spp. strains.</title>
        <authorList>
            <person name="Qin J."/>
            <person name="Hu Y."/>
            <person name="Ye H."/>
            <person name="Wei L."/>
            <person name="Feng Y."/>
            <person name="Zong Z."/>
        </authorList>
    </citation>
    <scope>NUCLEOTIDE SEQUENCE [LARGE SCALE GENOMIC DNA]</scope>
    <source>
        <strain evidence="2 3">WCHAP100012</strain>
    </source>
</reference>
<gene>
    <name evidence="2" type="ORF">EXD98_02755</name>
</gene>
<accession>A0AAE8GDA2</accession>
<name>A0AAE8GDA2_ACIPI</name>